<name>A0A0A0HRG7_PARBD</name>
<dbReference type="GeneID" id="22587973"/>
<dbReference type="STRING" id="502780.A0A0A0HRG7"/>
<dbReference type="HOGENOM" id="CLU_027965_7_3_1"/>
<dbReference type="FunFam" id="3.30.420.40:FF:000148">
    <property type="entry name" value="Actin, alpha skeletal muscle"/>
    <property type="match status" value="1"/>
</dbReference>
<proteinExistence type="inferred from homology"/>
<dbReference type="Gene3D" id="2.30.36.70">
    <property type="entry name" value="Actin, Chain A, domain 2"/>
    <property type="match status" value="1"/>
</dbReference>
<dbReference type="KEGG" id="pbn:PADG_12076"/>
<dbReference type="OMA" id="QEVPCLP"/>
<dbReference type="FunFam" id="2.30.36.70:FF:000001">
    <property type="entry name" value="Actin, alpha skeletal muscle"/>
    <property type="match status" value="1"/>
</dbReference>
<dbReference type="GO" id="GO:0005856">
    <property type="term" value="C:cytoskeleton"/>
    <property type="evidence" value="ECO:0007669"/>
    <property type="project" value="UniProtKB-SubCell"/>
</dbReference>
<dbReference type="SUPFAM" id="SSF53067">
    <property type="entry name" value="Actin-like ATPase domain"/>
    <property type="match status" value="1"/>
</dbReference>
<dbReference type="InterPro" id="IPR004001">
    <property type="entry name" value="Actin_CS"/>
</dbReference>
<dbReference type="VEuPathDB" id="FungiDB:PADG_12076"/>
<keyword evidence="3" id="KW-0963">Cytoplasm</keyword>
<dbReference type="EMBL" id="KN275964">
    <property type="protein sequence ID" value="KGM91769.1"/>
    <property type="molecule type" value="Genomic_DNA"/>
</dbReference>
<evidence type="ECO:0000256" key="8">
    <source>
        <dbReference type="RuleBase" id="RU000487"/>
    </source>
</evidence>
<dbReference type="RefSeq" id="XP_010761942.1">
    <property type="nucleotide sequence ID" value="XM_010763640.1"/>
</dbReference>
<evidence type="ECO:0000256" key="4">
    <source>
        <dbReference type="ARBA" id="ARBA00022741"/>
    </source>
</evidence>
<dbReference type="AlphaFoldDB" id="A0A0A0HRG7"/>
<keyword evidence="5" id="KW-0067">ATP-binding</keyword>
<evidence type="ECO:0000256" key="1">
    <source>
        <dbReference type="ARBA" id="ARBA00004245"/>
    </source>
</evidence>
<dbReference type="Gene3D" id="3.30.420.40">
    <property type="match status" value="1"/>
</dbReference>
<reference evidence="9 10" key="1">
    <citation type="journal article" date="2011" name="PLoS Genet.">
        <title>Comparative genomic analysis of human fungal pathogens causing paracoccidioidomycosis.</title>
        <authorList>
            <person name="Desjardins C.A."/>
            <person name="Champion M.D."/>
            <person name="Holder J.W."/>
            <person name="Muszewska A."/>
            <person name="Goldberg J."/>
            <person name="Bailao A.M."/>
            <person name="Brigido M.M."/>
            <person name="Ferreira M.E."/>
            <person name="Garcia A.M."/>
            <person name="Grynberg M."/>
            <person name="Gujja S."/>
            <person name="Heiman D.I."/>
            <person name="Henn M.R."/>
            <person name="Kodira C.D."/>
            <person name="Leon-Narvaez H."/>
            <person name="Longo L.V."/>
            <person name="Ma L.J."/>
            <person name="Malavazi I."/>
            <person name="Matsuo A.L."/>
            <person name="Morais F.V."/>
            <person name="Pereira M."/>
            <person name="Rodriguez-Brito S."/>
            <person name="Sakthikumar S."/>
            <person name="Salem-Izacc S.M."/>
            <person name="Sykes S.M."/>
            <person name="Teixeira M.M."/>
            <person name="Vallejo M.C."/>
            <person name="Walter M.E."/>
            <person name="Yandava C."/>
            <person name="Young S."/>
            <person name="Zeng Q."/>
            <person name="Zucker J."/>
            <person name="Felipe M.S."/>
            <person name="Goldman G.H."/>
            <person name="Haas B.J."/>
            <person name="McEwen J.G."/>
            <person name="Nino-Vega G."/>
            <person name="Puccia R."/>
            <person name="San-Blas G."/>
            <person name="Soares C.M."/>
            <person name="Birren B.W."/>
            <person name="Cuomo C.A."/>
        </authorList>
    </citation>
    <scope>NUCLEOTIDE SEQUENCE [LARGE SCALE GENOMIC DNA]</scope>
    <source>
        <strain evidence="9 10">Pb18</strain>
    </source>
</reference>
<dbReference type="PRINTS" id="PR00190">
    <property type="entry name" value="ACTIN"/>
</dbReference>
<comment type="catalytic activity">
    <reaction evidence="7">
        <text>ATP + H2O = ADP + phosphate + H(+)</text>
        <dbReference type="Rhea" id="RHEA:13065"/>
        <dbReference type="ChEBI" id="CHEBI:15377"/>
        <dbReference type="ChEBI" id="CHEBI:15378"/>
        <dbReference type="ChEBI" id="CHEBI:30616"/>
        <dbReference type="ChEBI" id="CHEBI:43474"/>
        <dbReference type="ChEBI" id="CHEBI:456216"/>
    </reaction>
</comment>
<dbReference type="PANTHER" id="PTHR11937">
    <property type="entry name" value="ACTIN"/>
    <property type="match status" value="1"/>
</dbReference>
<evidence type="ECO:0000313" key="9">
    <source>
        <dbReference type="EMBL" id="KGM91769.1"/>
    </source>
</evidence>
<dbReference type="InParanoid" id="A0A0A0HRG7"/>
<evidence type="ECO:0000256" key="5">
    <source>
        <dbReference type="ARBA" id="ARBA00022840"/>
    </source>
</evidence>
<evidence type="ECO:0000256" key="2">
    <source>
        <dbReference type="ARBA" id="ARBA00006752"/>
    </source>
</evidence>
<accession>A0A0A0HRG7</accession>
<keyword evidence="10" id="KW-1185">Reference proteome</keyword>
<sequence>MEEEVAALVIDNGSGMCKAGFAGDDAPRAVFPSIVGRPRHHGIMIGMGQKDSYVGDEAQSKRGILTLRYPIEHGVVTNWDDMEKIWHHTFYNELRVAPEEHPVRVTEAPLNPKINREKRTQNGFENFKAPAFYVSIQVGLFLFPSGRNPSIGLDSGDGGTPRCPPL</sequence>
<dbReference type="InterPro" id="IPR043129">
    <property type="entry name" value="ATPase_NBD"/>
</dbReference>
<comment type="similarity">
    <text evidence="2 8">Belongs to the actin family.</text>
</comment>
<evidence type="ECO:0000313" key="10">
    <source>
        <dbReference type="Proteomes" id="UP000001628"/>
    </source>
</evidence>
<comment type="subcellular location">
    <subcellularLocation>
        <location evidence="1">Cytoplasm</location>
        <location evidence="1">Cytoskeleton</location>
    </subcellularLocation>
</comment>
<dbReference type="Proteomes" id="UP000001628">
    <property type="component" value="Unassembled WGS sequence"/>
</dbReference>
<dbReference type="GO" id="GO:0005524">
    <property type="term" value="F:ATP binding"/>
    <property type="evidence" value="ECO:0007669"/>
    <property type="project" value="UniProtKB-KW"/>
</dbReference>
<organism evidence="9 10">
    <name type="scientific">Paracoccidioides brasiliensis (strain Pb18)</name>
    <dbReference type="NCBI Taxonomy" id="502780"/>
    <lineage>
        <taxon>Eukaryota</taxon>
        <taxon>Fungi</taxon>
        <taxon>Dikarya</taxon>
        <taxon>Ascomycota</taxon>
        <taxon>Pezizomycotina</taxon>
        <taxon>Eurotiomycetes</taxon>
        <taxon>Eurotiomycetidae</taxon>
        <taxon>Onygenales</taxon>
        <taxon>Ajellomycetaceae</taxon>
        <taxon>Paracoccidioides</taxon>
    </lineage>
</organism>
<dbReference type="OrthoDB" id="5132116at2759"/>
<protein>
    <submittedName>
        <fullName evidence="9">Actin</fullName>
    </submittedName>
</protein>
<dbReference type="SMART" id="SM00268">
    <property type="entry name" value="ACTIN"/>
    <property type="match status" value="1"/>
</dbReference>
<keyword evidence="4" id="KW-0547">Nucleotide-binding</keyword>
<evidence type="ECO:0000256" key="7">
    <source>
        <dbReference type="ARBA" id="ARBA00049360"/>
    </source>
</evidence>
<keyword evidence="6" id="KW-0206">Cytoskeleton</keyword>
<dbReference type="eggNOG" id="KOG0676">
    <property type="taxonomic scope" value="Eukaryota"/>
</dbReference>
<gene>
    <name evidence="9" type="ORF">PADG_12076</name>
</gene>
<dbReference type="PROSITE" id="PS00406">
    <property type="entry name" value="ACTINS_1"/>
    <property type="match status" value="1"/>
</dbReference>
<dbReference type="InterPro" id="IPR004000">
    <property type="entry name" value="Actin"/>
</dbReference>
<dbReference type="Pfam" id="PF00022">
    <property type="entry name" value="Actin"/>
    <property type="match status" value="1"/>
</dbReference>
<evidence type="ECO:0000256" key="6">
    <source>
        <dbReference type="ARBA" id="ARBA00023212"/>
    </source>
</evidence>
<evidence type="ECO:0000256" key="3">
    <source>
        <dbReference type="ARBA" id="ARBA00022490"/>
    </source>
</evidence>